<keyword evidence="1 4" id="KW-0732">Signal</keyword>
<gene>
    <name evidence="4 7" type="primary">lptD</name>
    <name evidence="7" type="ORF">LMG32879_002220</name>
</gene>
<dbReference type="AlphaFoldDB" id="A0AA35VDQ0"/>
<dbReference type="InterPro" id="IPR007543">
    <property type="entry name" value="LptD_C"/>
</dbReference>
<dbReference type="HAMAP" id="MF_01411">
    <property type="entry name" value="LPS_assembly_LptD"/>
    <property type="match status" value="1"/>
</dbReference>
<dbReference type="GO" id="GO:0009279">
    <property type="term" value="C:cell outer membrane"/>
    <property type="evidence" value="ECO:0007669"/>
    <property type="project" value="UniProtKB-SubCell"/>
</dbReference>
<dbReference type="Pfam" id="PF04453">
    <property type="entry name" value="LptD"/>
    <property type="match status" value="1"/>
</dbReference>
<dbReference type="InterPro" id="IPR005653">
    <property type="entry name" value="OstA-like_N"/>
</dbReference>
<evidence type="ECO:0000259" key="6">
    <source>
        <dbReference type="Pfam" id="PF04453"/>
    </source>
</evidence>
<evidence type="ECO:0000256" key="4">
    <source>
        <dbReference type="HAMAP-Rule" id="MF_01411"/>
    </source>
</evidence>
<dbReference type="GO" id="GO:1990351">
    <property type="term" value="C:transporter complex"/>
    <property type="evidence" value="ECO:0007669"/>
    <property type="project" value="TreeGrafter"/>
</dbReference>
<evidence type="ECO:0000259" key="5">
    <source>
        <dbReference type="Pfam" id="PF03968"/>
    </source>
</evidence>
<evidence type="ECO:0000256" key="1">
    <source>
        <dbReference type="ARBA" id="ARBA00022729"/>
    </source>
</evidence>
<sequence>MNIGAPGKPSDPVTYLADHEQYEKTGLVTWSGNVQVWQGDHALRADKITYDRNTGVMAASGHVAVVDPDGTATYADYLELSNGMHDGIGTAIYMRMEDNAKIAANGMRRTEGKVNDLSHVIYTACQICETNRLLPPFWQIRAYNGTHDVEHHRIEFEHGWLDMLGIPVIYFPVFSMTDPTVKRQSGFLIPGISPHDRYLGTYITIPYFWAIDQQQDLTAQLLVASRTGPQLSGQYRNALNFGNINFTGAIAYDTHGESRYTNTFGNDVGSAGNHGIQGYVRGSAQFAIDDHWRAGLNLNLASSANYMRDYRITGYGNEFLNSTAYLEGFGVGSYTKLDTSFFQGLNQGTIRDSDLPFVLPRLTYDFQGRPDALGGTFSAHTTDFNVYRPTGARDQRGELQMNWDRPFHNKLGQQWLLTLRLDSTLYHGSHLYQQPLFYESSRSHTTGQVLPTIALKLNWPFLRTFAKGHGSQILEPIVQAIYAPNTGYSERDNMPNEDSLGYEFTDSTLFSLNRYLGTDRLDGGLRGNVGIHSNWIWNGHVVDLLVGESLQEHITRNMPAYSGLDHHVSDPVGRIRISPSRFVDLTARGRYNPWKNRMDYGEGLISTGTELFHVNGGYVYEPVTPYYYYARSTPPDVYYKPISELSAGISSRWHEYHVSVFGRRALKRKEFVSLGGDLGYNNDCFGLDIFVIKQYTSIGGQQRNTTVLFNFTFKTIGTFGING</sequence>
<dbReference type="GO" id="GO:0015920">
    <property type="term" value="P:lipopolysaccharide transport"/>
    <property type="evidence" value="ECO:0007669"/>
    <property type="project" value="InterPro"/>
</dbReference>
<evidence type="ECO:0000256" key="3">
    <source>
        <dbReference type="ARBA" id="ARBA00023237"/>
    </source>
</evidence>
<comment type="subunit">
    <text evidence="4">Component of the lipopolysaccharide transport and assembly complex.</text>
</comment>
<keyword evidence="8" id="KW-1185">Reference proteome</keyword>
<comment type="function">
    <text evidence="4">Involved in the assembly of lipopolysaccharide (LPS) at the surface of the outer membrane.</text>
</comment>
<keyword evidence="3 4" id="KW-0998">Cell outer membrane</keyword>
<proteinExistence type="inferred from homology"/>
<protein>
    <recommendedName>
        <fullName evidence="4">LPS-assembly protein LptD</fullName>
    </recommendedName>
</protein>
<dbReference type="Pfam" id="PF03968">
    <property type="entry name" value="LptD_N"/>
    <property type="match status" value="1"/>
</dbReference>
<feature type="domain" description="Organic solvent tolerance-like N-terminal" evidence="5">
    <location>
        <begin position="18"/>
        <end position="99"/>
    </location>
</feature>
<comment type="caution">
    <text evidence="7">The sequence shown here is derived from an EMBL/GenBank/DDBJ whole genome shotgun (WGS) entry which is preliminary data.</text>
</comment>
<name>A0AA35VDQ0_9PROT</name>
<evidence type="ECO:0000256" key="2">
    <source>
        <dbReference type="ARBA" id="ARBA00023136"/>
    </source>
</evidence>
<dbReference type="Proteomes" id="UP001176960">
    <property type="component" value="Unassembled WGS sequence"/>
</dbReference>
<dbReference type="GO" id="GO:0043165">
    <property type="term" value="P:Gram-negative-bacterium-type cell outer membrane assembly"/>
    <property type="evidence" value="ECO:0007669"/>
    <property type="project" value="UniProtKB-UniRule"/>
</dbReference>
<dbReference type="PANTHER" id="PTHR30189:SF1">
    <property type="entry name" value="LPS-ASSEMBLY PROTEIN LPTD"/>
    <property type="match status" value="1"/>
</dbReference>
<dbReference type="Gene3D" id="2.60.450.10">
    <property type="entry name" value="Lipopolysaccharide (LPS) transport protein A like domain"/>
    <property type="match status" value="1"/>
</dbReference>
<comment type="caution">
    <text evidence="4">Lacks conserved residue(s) required for the propagation of feature annotation.</text>
</comment>
<keyword evidence="2 4" id="KW-0472">Membrane</keyword>
<accession>A0AA35VDQ0</accession>
<reference evidence="7" key="1">
    <citation type="submission" date="2023-03" db="EMBL/GenBank/DDBJ databases">
        <authorList>
            <person name="Cleenwerck I."/>
        </authorList>
    </citation>
    <scope>NUCLEOTIDE SEQUENCE</scope>
    <source>
        <strain evidence="7">LMG 32879</strain>
    </source>
</reference>
<comment type="similarity">
    <text evidence="4">Belongs to the LptD family.</text>
</comment>
<dbReference type="EMBL" id="CATKSH010000014">
    <property type="protein sequence ID" value="CAI9121373.1"/>
    <property type="molecule type" value="Genomic_DNA"/>
</dbReference>
<feature type="domain" description="LptD C-terminal" evidence="6">
    <location>
        <begin position="276"/>
        <end position="633"/>
    </location>
</feature>
<evidence type="ECO:0000313" key="8">
    <source>
        <dbReference type="Proteomes" id="UP001176960"/>
    </source>
</evidence>
<dbReference type="InterPro" id="IPR020889">
    <property type="entry name" value="LipoPS_assembly_LptD"/>
</dbReference>
<evidence type="ECO:0000313" key="7">
    <source>
        <dbReference type="EMBL" id="CAI9121373.1"/>
    </source>
</evidence>
<organism evidence="7 8">
    <name type="scientific">Brytella acorum</name>
    <dbReference type="NCBI Taxonomy" id="2959299"/>
    <lineage>
        <taxon>Bacteria</taxon>
        <taxon>Pseudomonadati</taxon>
        <taxon>Pseudomonadota</taxon>
        <taxon>Alphaproteobacteria</taxon>
        <taxon>Acetobacterales</taxon>
        <taxon>Acetobacteraceae</taxon>
        <taxon>Brytella</taxon>
    </lineage>
</organism>
<dbReference type="PANTHER" id="PTHR30189">
    <property type="entry name" value="LPS-ASSEMBLY PROTEIN"/>
    <property type="match status" value="1"/>
</dbReference>
<dbReference type="InterPro" id="IPR050218">
    <property type="entry name" value="LptD"/>
</dbReference>
<comment type="subcellular location">
    <subcellularLocation>
        <location evidence="4">Cell outer membrane</location>
    </subcellularLocation>
</comment>